<dbReference type="SUPFAM" id="SSF48452">
    <property type="entry name" value="TPR-like"/>
    <property type="match status" value="1"/>
</dbReference>
<dbReference type="EMBL" id="CP000001">
    <property type="protein sequence ID" value="AAU16828.1"/>
    <property type="molecule type" value="Genomic_DNA"/>
</dbReference>
<proteinExistence type="predicted"/>
<sequence length="677" mass="77701">MLLFVYNIKEVNILENENLVEDNTDIYRDLEDVVSALKMAKEENINVNLLIGAGCSVTANIPAAQGMIDTIKEKYPREFKRAKIKDYPNCMSKLTPSERKNLISQTIKDAKINWTHIAIAQLLKHGYINRILTPNFDNLVQRACALVGEFPGIYDLTTSSEFKKDLLFDKSVIHLHGQHTGFILCNTETEVEEQYQTLKPVFQQLDEKSLWIVIGYSGNNDPIFKLLSKKNVFEHRLFWIGYEDNEPSKMLSDELLSEEKYAFFVKGFNSDDFFVRLSQQLDSFPPAFIQKPFTYLSETLDTLADYKLPIRYTAKNKNKDLNNHNPIHIITKNVVQKAIVSIENNKALMAQHFLMAGLFDETIKLGDELTSKTDSEIDLELEYQIINALNEKGDFEKAIDRLKILCDKFPNDYKVHNELASHYMSVGISYYRLNNPKTFNSNIFKMAIDLYKKAYDLSPSANSIASWEICLVLVHEYLYEKEEIRSFLFEATNTYLDHLIDFKTDANLGKSLEFSGLFMIVSSYIEHQNFEEAKSLLEKVKDLEFSTECQASVFTTWGLWYFRNDSIDNNIALKNAINYYTTALNLLDDFNNETANETADDTIINIKKKFLLEHAKFLLQHNLETTDNPTSLLYECIKLGELGGSDTSIEKEATDILESIQSHNTSESTVASTTTKN</sequence>
<reference evidence="2" key="1">
    <citation type="journal article" date="2006" name="J. Bacteriol.">
        <title>Pathogenomic sequence analysis of Bacillus cereus and Bacillus thuringiensis isolates closely related to Bacillus anthracis.</title>
        <authorList>
            <person name="Han C.S."/>
            <person name="Xie G."/>
            <person name="Challacombe J.F."/>
            <person name="Altherr M.R."/>
            <person name="Bhotika S.S."/>
            <person name="Brown N."/>
            <person name="Bruce D."/>
            <person name="Campbell C.S."/>
            <person name="Campbell M.L."/>
            <person name="Chen J."/>
            <person name="Chertkov O."/>
            <person name="Cleland C."/>
            <person name="Dimitrijevic M."/>
            <person name="Doggett N.A."/>
            <person name="Fawcett J.J."/>
            <person name="Glavina T."/>
            <person name="Goodwin L.A."/>
            <person name="Green L.D."/>
            <person name="Hill K.K."/>
            <person name="Hitchcock P."/>
            <person name="Jackson P.J."/>
            <person name="Keim P."/>
            <person name="Kewalramani A.R."/>
            <person name="Longmire J."/>
            <person name="Lucas S."/>
            <person name="Malfatti S."/>
            <person name="McMurry K."/>
            <person name="Meincke L.J."/>
            <person name="Misra M."/>
            <person name="Moseman B.L."/>
            <person name="Mundt M."/>
            <person name="Munk A.C."/>
            <person name="Okinaka R.T."/>
            <person name="Parson-Quintana B."/>
            <person name="Reilly L.P."/>
            <person name="Richardson P."/>
            <person name="Robinson D.L."/>
            <person name="Rubin E."/>
            <person name="Saunders E."/>
            <person name="Tapia R."/>
            <person name="Tesmer J.G."/>
            <person name="Thayer N."/>
            <person name="Thompson L.S."/>
            <person name="Tice H."/>
            <person name="Ticknor L.O."/>
            <person name="Wills P.L."/>
            <person name="Brettin T.S."/>
            <person name="Gilna P."/>
        </authorList>
    </citation>
    <scope>NUCLEOTIDE SEQUENCE [LARGE SCALE GENOMIC DNA]</scope>
    <source>
        <strain evidence="2">ZK / E33L</strain>
    </source>
</reference>
<dbReference type="KEGG" id="bcz:BCE33L3439"/>
<evidence type="ECO:0000313" key="2">
    <source>
        <dbReference type="Proteomes" id="UP000002612"/>
    </source>
</evidence>
<dbReference type="InterPro" id="IPR011990">
    <property type="entry name" value="TPR-like_helical_dom_sf"/>
</dbReference>
<protein>
    <submittedName>
        <fullName evidence="1">Uncharacterized protein</fullName>
    </submittedName>
</protein>
<dbReference type="Gene3D" id="1.25.40.10">
    <property type="entry name" value="Tetratricopeptide repeat domain"/>
    <property type="match status" value="1"/>
</dbReference>
<gene>
    <name evidence="1" type="ordered locus">BCE33L3439</name>
</gene>
<dbReference type="SUPFAM" id="SSF52467">
    <property type="entry name" value="DHS-like NAD/FAD-binding domain"/>
    <property type="match status" value="1"/>
</dbReference>
<accession>Q636Z5</accession>
<organism evidence="1 2">
    <name type="scientific">Bacillus cereus (strain ZK / E33L)</name>
    <dbReference type="NCBI Taxonomy" id="288681"/>
    <lineage>
        <taxon>Bacteria</taxon>
        <taxon>Bacillati</taxon>
        <taxon>Bacillota</taxon>
        <taxon>Bacilli</taxon>
        <taxon>Bacillales</taxon>
        <taxon>Bacillaceae</taxon>
        <taxon>Bacillus</taxon>
        <taxon>Bacillus cereus group</taxon>
    </lineage>
</organism>
<dbReference type="Proteomes" id="UP000002612">
    <property type="component" value="Chromosome"/>
</dbReference>
<dbReference type="InterPro" id="IPR029035">
    <property type="entry name" value="DHS-like_NAD/FAD-binding_dom"/>
</dbReference>
<dbReference type="AlphaFoldDB" id="Q636Z5"/>
<evidence type="ECO:0000313" key="1">
    <source>
        <dbReference type="EMBL" id="AAU16828.1"/>
    </source>
</evidence>
<dbReference type="Gene3D" id="3.40.50.1220">
    <property type="entry name" value="TPP-binding domain"/>
    <property type="match status" value="1"/>
</dbReference>
<name>Q636Z5_BACCZ</name>